<proteinExistence type="predicted"/>
<accession>A0A2P2NS16</accession>
<organism evidence="1">
    <name type="scientific">Rhizophora mucronata</name>
    <name type="common">Asiatic mangrove</name>
    <dbReference type="NCBI Taxonomy" id="61149"/>
    <lineage>
        <taxon>Eukaryota</taxon>
        <taxon>Viridiplantae</taxon>
        <taxon>Streptophyta</taxon>
        <taxon>Embryophyta</taxon>
        <taxon>Tracheophyta</taxon>
        <taxon>Spermatophyta</taxon>
        <taxon>Magnoliopsida</taxon>
        <taxon>eudicotyledons</taxon>
        <taxon>Gunneridae</taxon>
        <taxon>Pentapetalae</taxon>
        <taxon>rosids</taxon>
        <taxon>fabids</taxon>
        <taxon>Malpighiales</taxon>
        <taxon>Rhizophoraceae</taxon>
        <taxon>Rhizophora</taxon>
    </lineage>
</organism>
<reference evidence="1" key="1">
    <citation type="submission" date="2018-02" db="EMBL/GenBank/DDBJ databases">
        <title>Rhizophora mucronata_Transcriptome.</title>
        <authorList>
            <person name="Meera S.P."/>
            <person name="Sreeshan A."/>
            <person name="Augustine A."/>
        </authorList>
    </citation>
    <scope>NUCLEOTIDE SEQUENCE</scope>
    <source>
        <tissue evidence="1">Leaf</tissue>
    </source>
</reference>
<name>A0A2P2NS16_RHIMU</name>
<sequence>MGLKIQIIVILGIFWHKGCQKNSPSNIFWLTVTSV</sequence>
<dbReference type="AlphaFoldDB" id="A0A2P2NS16"/>
<protein>
    <submittedName>
        <fullName evidence="1">Uncharacterized protein</fullName>
    </submittedName>
</protein>
<evidence type="ECO:0000313" key="1">
    <source>
        <dbReference type="EMBL" id="MBX45302.1"/>
    </source>
</evidence>
<dbReference type="EMBL" id="GGEC01064818">
    <property type="protein sequence ID" value="MBX45302.1"/>
    <property type="molecule type" value="Transcribed_RNA"/>
</dbReference>